<keyword evidence="2" id="KW-1133">Transmembrane helix</keyword>
<organism evidence="3">
    <name type="scientific">bioreactor metagenome</name>
    <dbReference type="NCBI Taxonomy" id="1076179"/>
    <lineage>
        <taxon>unclassified sequences</taxon>
        <taxon>metagenomes</taxon>
        <taxon>ecological metagenomes</taxon>
    </lineage>
</organism>
<evidence type="ECO:0000313" key="3">
    <source>
        <dbReference type="EMBL" id="MPM37247.1"/>
    </source>
</evidence>
<keyword evidence="1" id="KW-0175">Coiled coil</keyword>
<sequence>MSELEVIRDDILETEKKYQEKQAKKRQKKLEKQEQQGRLVAPLLLLSFLIIGWLIQLIFS</sequence>
<name>A0A644Z9B9_9ZZZZ</name>
<dbReference type="AlphaFoldDB" id="A0A644Z9B9"/>
<gene>
    <name evidence="3" type="ORF">SDC9_83854</name>
</gene>
<feature type="coiled-coil region" evidence="1">
    <location>
        <begin position="4"/>
        <end position="38"/>
    </location>
</feature>
<dbReference type="EMBL" id="VSSQ01007878">
    <property type="protein sequence ID" value="MPM37247.1"/>
    <property type="molecule type" value="Genomic_DNA"/>
</dbReference>
<comment type="caution">
    <text evidence="3">The sequence shown here is derived from an EMBL/GenBank/DDBJ whole genome shotgun (WGS) entry which is preliminary data.</text>
</comment>
<proteinExistence type="predicted"/>
<reference evidence="3" key="1">
    <citation type="submission" date="2019-08" db="EMBL/GenBank/DDBJ databases">
        <authorList>
            <person name="Kucharzyk K."/>
            <person name="Murdoch R.W."/>
            <person name="Higgins S."/>
            <person name="Loffler F."/>
        </authorList>
    </citation>
    <scope>NUCLEOTIDE SEQUENCE</scope>
</reference>
<evidence type="ECO:0000256" key="2">
    <source>
        <dbReference type="SAM" id="Phobius"/>
    </source>
</evidence>
<evidence type="ECO:0000256" key="1">
    <source>
        <dbReference type="SAM" id="Coils"/>
    </source>
</evidence>
<accession>A0A644Z9B9</accession>
<feature type="transmembrane region" description="Helical" evidence="2">
    <location>
        <begin position="39"/>
        <end position="59"/>
    </location>
</feature>
<keyword evidence="2" id="KW-0472">Membrane</keyword>
<protein>
    <submittedName>
        <fullName evidence="3">Uncharacterized protein</fullName>
    </submittedName>
</protein>
<keyword evidence="2" id="KW-0812">Transmembrane</keyword>